<accession>A0A120AGX9</accession>
<feature type="compositionally biased region" description="Low complexity" evidence="1">
    <location>
        <begin position="19"/>
        <end position="33"/>
    </location>
</feature>
<dbReference type="InterPro" id="IPR029058">
    <property type="entry name" value="AB_hydrolase_fold"/>
</dbReference>
<evidence type="ECO:0000256" key="1">
    <source>
        <dbReference type="SAM" id="MobiDB-lite"/>
    </source>
</evidence>
<name>A0A120AGX9_9GAMM</name>
<feature type="region of interest" description="Disordered" evidence="1">
    <location>
        <begin position="1"/>
        <end position="33"/>
    </location>
</feature>
<dbReference type="AlphaFoldDB" id="A0A120AGX9"/>
<dbReference type="SUPFAM" id="SSF53474">
    <property type="entry name" value="alpha/beta-Hydrolases"/>
    <property type="match status" value="1"/>
</dbReference>
<organism evidence="2 3">
    <name type="scientific">Lysobacter capsici AZ78</name>
    <dbReference type="NCBI Taxonomy" id="1444315"/>
    <lineage>
        <taxon>Bacteria</taxon>
        <taxon>Pseudomonadati</taxon>
        <taxon>Pseudomonadota</taxon>
        <taxon>Gammaproteobacteria</taxon>
        <taxon>Lysobacterales</taxon>
        <taxon>Lysobacteraceae</taxon>
        <taxon>Lysobacter</taxon>
    </lineage>
</organism>
<feature type="compositionally biased region" description="Polar residues" evidence="1">
    <location>
        <begin position="1"/>
        <end position="18"/>
    </location>
</feature>
<comment type="caution">
    <text evidence="2">The sequence shown here is derived from an EMBL/GenBank/DDBJ whole genome shotgun (WGS) entry which is preliminary data.</text>
</comment>
<keyword evidence="3" id="KW-1185">Reference proteome</keyword>
<gene>
    <name evidence="2" type="ORF">AZ78_2838</name>
</gene>
<proteinExistence type="predicted"/>
<dbReference type="Proteomes" id="UP000023435">
    <property type="component" value="Unassembled WGS sequence"/>
</dbReference>
<dbReference type="Gene3D" id="3.40.50.1820">
    <property type="entry name" value="alpha/beta hydrolase"/>
    <property type="match status" value="1"/>
</dbReference>
<protein>
    <submittedName>
        <fullName evidence="2">Phospholipase A1</fullName>
    </submittedName>
</protein>
<evidence type="ECO:0000313" key="3">
    <source>
        <dbReference type="Proteomes" id="UP000023435"/>
    </source>
</evidence>
<reference evidence="2 3" key="1">
    <citation type="journal article" date="2014" name="Genome Announc.">
        <title>Draft Genome Sequence of Lysobacter capsici AZ78, a Bacterium Antagonistic to Plant-Pathogenic Oomycetes.</title>
        <authorList>
            <person name="Puopolo G."/>
            <person name="Sonego P."/>
            <person name="Engelen K."/>
            <person name="Pertot I."/>
        </authorList>
    </citation>
    <scope>NUCLEOTIDE SEQUENCE [LARGE SCALE GENOMIC DNA]</scope>
    <source>
        <strain evidence="2 3">AZ78</strain>
    </source>
</reference>
<evidence type="ECO:0000313" key="2">
    <source>
        <dbReference type="EMBL" id="KWS05287.1"/>
    </source>
</evidence>
<dbReference type="RefSeq" id="WP_051547947.1">
    <property type="nucleotide sequence ID" value="NZ_JAJA02000001.1"/>
</dbReference>
<dbReference type="EMBL" id="JAJA02000001">
    <property type="protein sequence ID" value="KWS05287.1"/>
    <property type="molecule type" value="Genomic_DNA"/>
</dbReference>
<dbReference type="Pfam" id="PF26363">
    <property type="entry name" value="Phospholipase-like"/>
    <property type="match status" value="1"/>
</dbReference>
<sequence>MSVQLQPSQLQPNWQNPSEALPPAAQPVALAQPEAGPYTLEASYHPQLLGVNAQQRPAANAAPDPTSFDQQLRGQDAQAIDLQMAQIAEAVYNPATTSVAGWNRLDDAQLSAAGIDPASLENSDTGFRAGIFTDGNGKYVVAYAGSNDVQDWINNARQGIGWDSKQYDQAVQLARDAQEAFGENMVITGHSLGGGLAATAALATDTAAVTFNASGVHDDTLRGLGLDPGTVKDDAQNGQIRRYNVGGEILTAAQEDVPLLNGIPDAPGHEITLDDPHPPQAPDFTWNPIEMARRTAEYVADKATRPGELHAIGPLIEAMQTQQPWN</sequence>
<dbReference type="GeneID" id="97901220"/>
<dbReference type="OrthoDB" id="5913909at2"/>